<accession>A0A1I4ZAS5</accession>
<sequence length="145" mass="16992">MTLDEEIINEINQQINPPTIINDWEKLADSLSDSFAWKGSKIDWSKTRHHQTCLYKKHDDLKVLTDKFIKEHSIDELISNSNVIYYINDSSLDFAIAMTPEQFESIFFIVINKVPQHHYFFSDDKKWCFVISSEGYIDFGFSSLS</sequence>
<evidence type="ECO:0000313" key="2">
    <source>
        <dbReference type="Proteomes" id="UP000199011"/>
    </source>
</evidence>
<evidence type="ECO:0008006" key="3">
    <source>
        <dbReference type="Google" id="ProtNLM"/>
    </source>
</evidence>
<dbReference type="OrthoDB" id="8481305at2"/>
<proteinExistence type="predicted"/>
<evidence type="ECO:0000313" key="1">
    <source>
        <dbReference type="EMBL" id="SFN47298.1"/>
    </source>
</evidence>
<name>A0A1I4ZAS5_9GAMM</name>
<keyword evidence="2" id="KW-1185">Reference proteome</keyword>
<organism evidence="1 2">
    <name type="scientific">Xenorhabdus japonica</name>
    <dbReference type="NCBI Taxonomy" id="53341"/>
    <lineage>
        <taxon>Bacteria</taxon>
        <taxon>Pseudomonadati</taxon>
        <taxon>Pseudomonadota</taxon>
        <taxon>Gammaproteobacteria</taxon>
        <taxon>Enterobacterales</taxon>
        <taxon>Morganellaceae</taxon>
        <taxon>Xenorhabdus</taxon>
    </lineage>
</organism>
<dbReference type="AlphaFoldDB" id="A0A1I4ZAS5"/>
<dbReference type="Proteomes" id="UP000199011">
    <property type="component" value="Unassembled WGS sequence"/>
</dbReference>
<reference evidence="2" key="1">
    <citation type="submission" date="2016-10" db="EMBL/GenBank/DDBJ databases">
        <authorList>
            <person name="Varghese N."/>
            <person name="Submissions S."/>
        </authorList>
    </citation>
    <scope>NUCLEOTIDE SEQUENCE [LARGE SCALE GENOMIC DNA]</scope>
    <source>
        <strain evidence="2">DSM 16522</strain>
    </source>
</reference>
<gene>
    <name evidence="1" type="ORF">SAMN05421579_10539</name>
</gene>
<dbReference type="RefSeq" id="WP_092517848.1">
    <property type="nucleotide sequence ID" value="NZ_CAWRAH010000067.1"/>
</dbReference>
<dbReference type="STRING" id="53341.SAMN05421579_10539"/>
<dbReference type="EMBL" id="FOVO01000005">
    <property type="protein sequence ID" value="SFN47298.1"/>
    <property type="molecule type" value="Genomic_DNA"/>
</dbReference>
<protein>
    <recommendedName>
        <fullName evidence="3">Type IV secretion protein Rhs</fullName>
    </recommendedName>
</protein>